<dbReference type="InterPro" id="IPR011050">
    <property type="entry name" value="Pectin_lyase_fold/virulence"/>
</dbReference>
<evidence type="ECO:0000313" key="2">
    <source>
        <dbReference type="EMBL" id="OTP75660.1"/>
    </source>
</evidence>
<dbReference type="InterPro" id="IPR008638">
    <property type="entry name" value="FhaB/CdiA-like_TPS"/>
</dbReference>
<evidence type="ECO:0000259" key="1">
    <source>
        <dbReference type="SMART" id="SM00912"/>
    </source>
</evidence>
<gene>
    <name evidence="2" type="ORF">PAMC26577_12955</name>
</gene>
<comment type="caution">
    <text evidence="2">The sequence shown here is derived from an EMBL/GenBank/DDBJ whole genome shotgun (WGS) entry which is preliminary data.</text>
</comment>
<name>A0A242MW41_CABSO</name>
<sequence length="685" mass="68978">MVDWRSFSIDKNNSVIINNGTGATLNRVTGGTPSSILGSLTATGSVYLINPQGIVVGSSGVISTGGRFVASTLDMPNADFVKGGTLTLSGTSNAAVVNLGAISSSGGDVFLIARNSVVNGGTVSAPNGTAEYAAGQQVILYESSNSRQVFVQVTSHGTVVDQGVTHAAQINLEAADGNIFALAGGGTRTRATGTATRDGHIWLVADSGQVTQQGTLTATNADGSGGAVDTLAKTLTLAPDATVRAGLWNVSIPSFTIDNNTSGAITRSLNSGTSMNVAATGTNGGNGDLNVASNLTWQGPAALSLVAAHSVTVASGTTIKNTGGGNLSLRADAAAIDNNGSVTNQGTVDWSGSTGVVQSFYDMNGSYTPGTVIQNTAWTSPPESGLVTQVSAYKLVNSTPDLQNLSLDLGGNYALGKDIDANGFAMGPIGNINTPFTGQFDGMWHTIANAAPTVTDFVTNPNAGLFGVTGSAGVVRNIGVVNAKVGLAPSGSGILAGKNQGTIVNAYTTGSVSDLHQDSNEFGGLVGVNEGHIARSWTSANVTGDNVNGGFVGVNSGTITQSYATGTVTSEFSTASAGGFVGVNTGTISQSFATGQVGYARFGSGGFANNNNTGTIALDVFWNKETTMQAQGVIAGTPLPVTNGLTTAQMSVAASFGPTYDFSATGVWSLPAGATHPVLRWQETH</sequence>
<dbReference type="Proteomes" id="UP000195221">
    <property type="component" value="Unassembled WGS sequence"/>
</dbReference>
<accession>A0A242MW41</accession>
<feature type="domain" description="Filamentous haemagglutinin FhaB/tRNA nuclease CdiA-like TPS" evidence="1">
    <location>
        <begin position="1"/>
        <end position="79"/>
    </location>
</feature>
<dbReference type="SUPFAM" id="SSF51126">
    <property type="entry name" value="Pectin lyase-like"/>
    <property type="match status" value="1"/>
</dbReference>
<dbReference type="SMART" id="SM00912">
    <property type="entry name" value="Haemagg_act"/>
    <property type="match status" value="1"/>
</dbReference>
<dbReference type="Gene3D" id="2.160.20.10">
    <property type="entry name" value="Single-stranded right-handed beta-helix, Pectin lyase-like"/>
    <property type="match status" value="1"/>
</dbReference>
<dbReference type="EMBL" id="NBTZ01000047">
    <property type="protein sequence ID" value="OTP75660.1"/>
    <property type="molecule type" value="Genomic_DNA"/>
</dbReference>
<protein>
    <submittedName>
        <fullName evidence="2">Large exoproteins involved in heme utilization or adhesion</fullName>
    </submittedName>
</protein>
<dbReference type="Gene3D" id="2.160.20.110">
    <property type="match status" value="1"/>
</dbReference>
<dbReference type="AlphaFoldDB" id="A0A242MW41"/>
<organism evidence="2 3">
    <name type="scientific">Caballeronia sordidicola</name>
    <name type="common">Burkholderia sordidicola</name>
    <dbReference type="NCBI Taxonomy" id="196367"/>
    <lineage>
        <taxon>Bacteria</taxon>
        <taxon>Pseudomonadati</taxon>
        <taxon>Pseudomonadota</taxon>
        <taxon>Betaproteobacteria</taxon>
        <taxon>Burkholderiales</taxon>
        <taxon>Burkholderiaceae</taxon>
        <taxon>Caballeronia</taxon>
    </lineage>
</organism>
<dbReference type="NCBIfam" id="TIGR01901">
    <property type="entry name" value="adhes_NPXG"/>
    <property type="match status" value="1"/>
</dbReference>
<dbReference type="Pfam" id="PF05860">
    <property type="entry name" value="TPS"/>
    <property type="match status" value="1"/>
</dbReference>
<proteinExistence type="predicted"/>
<evidence type="ECO:0000313" key="3">
    <source>
        <dbReference type="Proteomes" id="UP000195221"/>
    </source>
</evidence>
<reference evidence="2 3" key="1">
    <citation type="submission" date="2017-03" db="EMBL/GenBank/DDBJ databases">
        <title>Genome analysis of strain PAMC 26577.</title>
        <authorList>
            <person name="Oh H.-M."/>
            <person name="Yang J.-A."/>
        </authorList>
    </citation>
    <scope>NUCLEOTIDE SEQUENCE [LARGE SCALE GENOMIC DNA]</scope>
    <source>
        <strain evidence="2 3">PAMC 26577</strain>
    </source>
</reference>
<dbReference type="InterPro" id="IPR012334">
    <property type="entry name" value="Pectin_lyas_fold"/>
</dbReference>